<evidence type="ECO:0000256" key="1">
    <source>
        <dbReference type="ARBA" id="ARBA00004167"/>
    </source>
</evidence>
<dbReference type="PROSITE" id="PS01270">
    <property type="entry name" value="BAND_7"/>
    <property type="match status" value="1"/>
</dbReference>
<dbReference type="PANTHER" id="PTHR43327">
    <property type="entry name" value="STOMATIN-LIKE PROTEIN 2, MITOCHONDRIAL"/>
    <property type="match status" value="1"/>
</dbReference>
<comment type="similarity">
    <text evidence="2">Belongs to the band 7/mec-2 family.</text>
</comment>
<dbReference type="AlphaFoldDB" id="C2MA85"/>
<dbReference type="InterPro" id="IPR018080">
    <property type="entry name" value="Band_7/stomatin-like_CS"/>
</dbReference>
<dbReference type="eggNOG" id="COG0330">
    <property type="taxonomic scope" value="Bacteria"/>
</dbReference>
<dbReference type="InterPro" id="IPR001107">
    <property type="entry name" value="Band_7"/>
</dbReference>
<dbReference type="GO" id="GO:0005886">
    <property type="term" value="C:plasma membrane"/>
    <property type="evidence" value="ECO:0007669"/>
    <property type="project" value="UniProtKB-ARBA"/>
</dbReference>
<proteinExistence type="inferred from homology"/>
<dbReference type="FunFam" id="3.30.479.30:FF:000004">
    <property type="entry name" value="Putative membrane protease family, stomatin"/>
    <property type="match status" value="1"/>
</dbReference>
<reference evidence="5 6" key="1">
    <citation type="submission" date="2009-04" db="EMBL/GenBank/DDBJ databases">
        <authorList>
            <person name="Sebastian Y."/>
            <person name="Madupu R."/>
            <person name="Durkin A.S."/>
            <person name="Torralba M."/>
            <person name="Methe B."/>
            <person name="Sutton G.G."/>
            <person name="Strausberg R.L."/>
            <person name="Nelson K.E."/>
        </authorList>
    </citation>
    <scope>NUCLEOTIDE SEQUENCE [LARGE SCALE GENOMIC DNA]</scope>
    <source>
        <strain evidence="5 6">60-3</strain>
    </source>
</reference>
<sequence length="338" mass="37610">MEASLIVLGVLVLLVIYIIAKGLVIVQQSETMIVERLGRYLKTLPSGINLIIPFIDKPRPMVWRITASSSKGGTLVRFINTDRIDLRENVYDFARQSVITRDNVVTEINAVLYFQIVEPLKAVYEISNLPVAIEMLTQTSLRNVIGEMDLDETLTSRDTINSKLRDILDEATNKWGVKVNRVELQDINPPRDIRDAMEKQMRAERDKRAQVLTAEGQKEAMIRESEGRMTESVNHAEGEKKAQILAAEADARATILRAEAEAEAIERITSAVASTGSNPTQYLIAMRYLDTLEKIGRNSSDKTLFLPYEATGILSALGGIKEVSASEVGNLLTKVGKH</sequence>
<dbReference type="SUPFAM" id="SSF117892">
    <property type="entry name" value="Band 7/SPFH domain"/>
    <property type="match status" value="1"/>
</dbReference>
<name>C2MA85_9PORP</name>
<evidence type="ECO:0000313" key="6">
    <source>
        <dbReference type="Proteomes" id="UP000003303"/>
    </source>
</evidence>
<dbReference type="InterPro" id="IPR036013">
    <property type="entry name" value="Band_7/SPFH_dom_sf"/>
</dbReference>
<dbReference type="InterPro" id="IPR050710">
    <property type="entry name" value="Band7/mec-2_domain"/>
</dbReference>
<feature type="domain" description="Band 7" evidence="4">
    <location>
        <begin position="21"/>
        <end position="201"/>
    </location>
</feature>
<dbReference type="CDD" id="cd08829">
    <property type="entry name" value="SPFH_paraslipin"/>
    <property type="match status" value="1"/>
</dbReference>
<keyword evidence="6" id="KW-1185">Reference proteome</keyword>
<organism evidence="5 6">
    <name type="scientific">Porphyromonas uenonis 60-3</name>
    <dbReference type="NCBI Taxonomy" id="596327"/>
    <lineage>
        <taxon>Bacteria</taxon>
        <taxon>Pseudomonadati</taxon>
        <taxon>Bacteroidota</taxon>
        <taxon>Bacteroidia</taxon>
        <taxon>Bacteroidales</taxon>
        <taxon>Porphyromonadaceae</taxon>
        <taxon>Porphyromonas</taxon>
    </lineage>
</organism>
<accession>C2MA85</accession>
<dbReference type="STRING" id="596327.PORUE0001_0036"/>
<dbReference type="EMBL" id="ACLR01000069">
    <property type="protein sequence ID" value="EEK17386.1"/>
    <property type="molecule type" value="Genomic_DNA"/>
</dbReference>
<comment type="subcellular location">
    <subcellularLocation>
        <location evidence="1">Membrane</location>
        <topology evidence="1">Single-pass membrane protein</topology>
    </subcellularLocation>
</comment>
<dbReference type="Pfam" id="PF01145">
    <property type="entry name" value="Band_7"/>
    <property type="match status" value="1"/>
</dbReference>
<evidence type="ECO:0000313" key="5">
    <source>
        <dbReference type="EMBL" id="EEK17386.1"/>
    </source>
</evidence>
<dbReference type="Proteomes" id="UP000003303">
    <property type="component" value="Unassembled WGS sequence"/>
</dbReference>
<evidence type="ECO:0000256" key="3">
    <source>
        <dbReference type="ARBA" id="ARBA00017055"/>
    </source>
</evidence>
<dbReference type="OrthoDB" id="9809197at2"/>
<dbReference type="RefSeq" id="WP_007364817.1">
    <property type="nucleotide sequence ID" value="NZ_ACLR01000069.1"/>
</dbReference>
<protein>
    <recommendedName>
        <fullName evidence="3">Protein QmcA</fullName>
    </recommendedName>
</protein>
<dbReference type="Gene3D" id="3.30.479.30">
    <property type="entry name" value="Band 7 domain"/>
    <property type="match status" value="1"/>
</dbReference>
<evidence type="ECO:0000259" key="4">
    <source>
        <dbReference type="SMART" id="SM00244"/>
    </source>
</evidence>
<gene>
    <name evidence="5" type="ORF">PORUE0001_0036</name>
</gene>
<comment type="caution">
    <text evidence="5">The sequence shown here is derived from an EMBL/GenBank/DDBJ whole genome shotgun (WGS) entry which is preliminary data.</text>
</comment>
<dbReference type="GO" id="GO:0098552">
    <property type="term" value="C:side of membrane"/>
    <property type="evidence" value="ECO:0007669"/>
    <property type="project" value="UniProtKB-ARBA"/>
</dbReference>
<evidence type="ECO:0000256" key="2">
    <source>
        <dbReference type="ARBA" id="ARBA00008164"/>
    </source>
</evidence>
<dbReference type="SMART" id="SM00244">
    <property type="entry name" value="PHB"/>
    <property type="match status" value="1"/>
</dbReference>
<dbReference type="PANTHER" id="PTHR43327:SF10">
    <property type="entry name" value="STOMATIN-LIKE PROTEIN 2, MITOCHONDRIAL"/>
    <property type="match status" value="1"/>
</dbReference>